<evidence type="ECO:0000256" key="4">
    <source>
        <dbReference type="ARBA" id="ARBA00073849"/>
    </source>
</evidence>
<evidence type="ECO:0000256" key="2">
    <source>
        <dbReference type="ARBA" id="ARBA00051150"/>
    </source>
</evidence>
<proteinExistence type="inferred from homology"/>
<dbReference type="GO" id="GO:0046421">
    <property type="term" value="F:methylisocitrate lyase activity"/>
    <property type="evidence" value="ECO:0007669"/>
    <property type="project" value="UniProtKB-ARBA"/>
</dbReference>
<reference evidence="5 6" key="1">
    <citation type="journal article" date="2011" name="J. Microbiol.">
        <title>Bacillus kyonggiensis sp. nov., isolated from soil of a lettuce field.</title>
        <authorList>
            <person name="Dong K."/>
            <person name="Lee S."/>
        </authorList>
    </citation>
    <scope>NUCLEOTIDE SEQUENCE [LARGE SCALE GENOMIC DNA]</scope>
    <source>
        <strain evidence="5 6">NB22</strain>
    </source>
</reference>
<comment type="function">
    <text evidence="3">Involved in the methylcitric acid cycle. Catalyzes the cleavage of 2-methylisocitrate to yield pyruvate and succinate.</text>
</comment>
<dbReference type="SUPFAM" id="SSF51621">
    <property type="entry name" value="Phosphoenolpyruvate/pyruvate domain"/>
    <property type="match status" value="1"/>
</dbReference>
<dbReference type="Pfam" id="PF13714">
    <property type="entry name" value="PEP_mutase"/>
    <property type="match status" value="1"/>
</dbReference>
<dbReference type="EMBL" id="SWBM01000001">
    <property type="protein sequence ID" value="TKC18011.1"/>
    <property type="molecule type" value="Genomic_DNA"/>
</dbReference>
<name>A0A4U1D663_9BACI</name>
<dbReference type="RefSeq" id="WP_136828728.1">
    <property type="nucleotide sequence ID" value="NZ_SWBM01000001.1"/>
</dbReference>
<dbReference type="InterPro" id="IPR039556">
    <property type="entry name" value="ICL/PEPM"/>
</dbReference>
<dbReference type="InterPro" id="IPR015813">
    <property type="entry name" value="Pyrv/PenolPyrv_kinase-like_dom"/>
</dbReference>
<organism evidence="5 6">
    <name type="scientific">Robertmurraya kyonggiensis</name>
    <dbReference type="NCBI Taxonomy" id="1037680"/>
    <lineage>
        <taxon>Bacteria</taxon>
        <taxon>Bacillati</taxon>
        <taxon>Bacillota</taxon>
        <taxon>Bacilli</taxon>
        <taxon>Bacillales</taxon>
        <taxon>Bacillaceae</taxon>
        <taxon>Robertmurraya</taxon>
    </lineage>
</organism>
<comment type="caution">
    <text evidence="5">The sequence shown here is derived from an EMBL/GenBank/DDBJ whole genome shotgun (WGS) entry which is preliminary data.</text>
</comment>
<gene>
    <name evidence="5" type="ORF">FA727_00105</name>
</gene>
<dbReference type="Proteomes" id="UP000307756">
    <property type="component" value="Unassembled WGS sequence"/>
</dbReference>
<keyword evidence="5" id="KW-0456">Lyase</keyword>
<dbReference type="CDD" id="cd00377">
    <property type="entry name" value="ICL_PEPM"/>
    <property type="match status" value="1"/>
</dbReference>
<evidence type="ECO:0000313" key="6">
    <source>
        <dbReference type="Proteomes" id="UP000307756"/>
    </source>
</evidence>
<evidence type="ECO:0000313" key="5">
    <source>
        <dbReference type="EMBL" id="TKC18011.1"/>
    </source>
</evidence>
<accession>A0A4U1D663</accession>
<comment type="similarity">
    <text evidence="1">Belongs to the isocitrate lyase/PEP mutase superfamily. Methylisocitrate lyase family.</text>
</comment>
<dbReference type="InterPro" id="IPR040442">
    <property type="entry name" value="Pyrv_kinase-like_dom_sf"/>
</dbReference>
<dbReference type="Gene3D" id="3.20.20.60">
    <property type="entry name" value="Phosphoenolpyruvate-binding domains"/>
    <property type="match status" value="1"/>
</dbReference>
<dbReference type="OrthoDB" id="8629576at2"/>
<keyword evidence="6" id="KW-1185">Reference proteome</keyword>
<dbReference type="FunFam" id="3.20.20.60:FF:000009">
    <property type="entry name" value="2-methylisocitrate lyase"/>
    <property type="match status" value="1"/>
</dbReference>
<evidence type="ECO:0000256" key="1">
    <source>
        <dbReference type="ARBA" id="ARBA00009282"/>
    </source>
</evidence>
<dbReference type="PANTHER" id="PTHR42905:SF5">
    <property type="entry name" value="CARBOXYVINYL-CARBOXYPHOSPHONATE PHOSPHORYLMUTASE, CHLOROPLASTIC"/>
    <property type="match status" value="1"/>
</dbReference>
<sequence>MRKTTKFKELINQKGILVMPGGFDGMSARLIEETGFKAMLATGAGISNSQLGIADVGLTTMTEVAQQVTKMTDVTNIPILADMDTGYGNAINVIRSVKEFERAGAAGIQIEDQLAPKKCGHFAGKQVISKEEMVHKIKAIVDTRQDPDLVIVARTDARAIHGIDDALDRAHAYAEAGADVTFVEAPQSLKELERIATELKGIPQMANMVEGGLTPLLSAQELEQMGFKIMICANTALRAAVKGIKDALTILQNDGDQAKLQHLICTWEERQTLFRLHEVSKIEDKYLRFTEEVK</sequence>
<dbReference type="PANTHER" id="PTHR42905">
    <property type="entry name" value="PHOSPHOENOLPYRUVATE CARBOXYLASE"/>
    <property type="match status" value="1"/>
</dbReference>
<dbReference type="AlphaFoldDB" id="A0A4U1D663"/>
<comment type="catalytic activity">
    <reaction evidence="2">
        <text>3-hydroxybutane-1,2,3-tricarboxylate = pyruvate + succinate</text>
        <dbReference type="Rhea" id="RHEA:57504"/>
        <dbReference type="ChEBI" id="CHEBI:15361"/>
        <dbReference type="ChEBI" id="CHEBI:30031"/>
        <dbReference type="ChEBI" id="CHEBI:141790"/>
    </reaction>
</comment>
<protein>
    <recommendedName>
        <fullName evidence="4">2-methylisocitrate lyase</fullName>
    </recommendedName>
</protein>
<evidence type="ECO:0000256" key="3">
    <source>
        <dbReference type="ARBA" id="ARBA00058526"/>
    </source>
</evidence>